<feature type="region of interest" description="Disordered" evidence="1">
    <location>
        <begin position="1"/>
        <end position="24"/>
    </location>
</feature>
<feature type="compositionally biased region" description="Basic and acidic residues" evidence="1">
    <location>
        <begin position="468"/>
        <end position="487"/>
    </location>
</feature>
<organism evidence="2 3">
    <name type="scientific">Bionectria ochroleuca</name>
    <name type="common">Gliocladium roseum</name>
    <dbReference type="NCBI Taxonomy" id="29856"/>
    <lineage>
        <taxon>Eukaryota</taxon>
        <taxon>Fungi</taxon>
        <taxon>Dikarya</taxon>
        <taxon>Ascomycota</taxon>
        <taxon>Pezizomycotina</taxon>
        <taxon>Sordariomycetes</taxon>
        <taxon>Hypocreomycetidae</taxon>
        <taxon>Hypocreales</taxon>
        <taxon>Bionectriaceae</taxon>
        <taxon>Clonostachys</taxon>
    </lineage>
</organism>
<feature type="compositionally biased region" description="Polar residues" evidence="1">
    <location>
        <begin position="417"/>
        <end position="433"/>
    </location>
</feature>
<feature type="region of interest" description="Disordered" evidence="1">
    <location>
        <begin position="468"/>
        <end position="517"/>
    </location>
</feature>
<sequence length="517" mass="57793">MPKLQQPQKPPQPQQPLTNGASADSVINEFTSLLTETASHGGFRYLQGLWKDNQDLQQKYDEKHGAYKVNLKQLNDSEAELESTKVALSSLKAEKASADGKLQEMKDDRDKFRQKSHEASEKNNSLLVKSNTLMKQIEALRTELEDAKVEIQRGSKLQGLLLREQFEKQNVQDELDRLKSFSAIMDEYDDVKRDKFHAELGRIFNLAYDLAAKYLFQDIDMTDLTPNDWKSLTEGKPVLANSGLPLPMSNTVPAKHMRFAVGLAVLAYALTKHVFQPIYISEDQDELARLLTKIGNEDQEVHVRSVLLQIQGEKCGQARAKNAAQEVLKSIRPLVPPLLFEECERDTRKVCNAALEVWGSIQHLTELVIAAFKPTMAPTEEGLKLPESPSKTQATREASKTPDVSNKGGPSKAKSGGVQNQPRASPDASTPSSEEAVYHIWPEFSTSEETIYPSQFLTWVQVRPAMNEFRREETKRKETRTSNRRNSDASSTMHGGKRNGTSTPFLTAGNGDGSPKV</sequence>
<gene>
    <name evidence="2" type="ORF">CLO192961_LOCUS492528</name>
</gene>
<evidence type="ECO:0000313" key="3">
    <source>
        <dbReference type="Proteomes" id="UP000766486"/>
    </source>
</evidence>
<evidence type="ECO:0000313" key="2">
    <source>
        <dbReference type="EMBL" id="VUC38024.1"/>
    </source>
</evidence>
<feature type="region of interest" description="Disordered" evidence="1">
    <location>
        <begin position="380"/>
        <end position="434"/>
    </location>
</feature>
<protein>
    <recommendedName>
        <fullName evidence="4">MEI5 protein</fullName>
    </recommendedName>
</protein>
<dbReference type="Proteomes" id="UP000766486">
    <property type="component" value="Unassembled WGS sequence"/>
</dbReference>
<feature type="compositionally biased region" description="Basic and acidic residues" evidence="1">
    <location>
        <begin position="93"/>
        <end position="121"/>
    </location>
</feature>
<keyword evidence="3" id="KW-1185">Reference proteome</keyword>
<name>A0ABY6V5U8_BIOOC</name>
<feature type="region of interest" description="Disordered" evidence="1">
    <location>
        <begin position="93"/>
        <end position="123"/>
    </location>
</feature>
<feature type="compositionally biased region" description="Polar residues" evidence="1">
    <location>
        <begin position="488"/>
        <end position="505"/>
    </location>
</feature>
<evidence type="ECO:0000256" key="1">
    <source>
        <dbReference type="SAM" id="MobiDB-lite"/>
    </source>
</evidence>
<proteinExistence type="predicted"/>
<comment type="caution">
    <text evidence="2">The sequence shown here is derived from an EMBL/GenBank/DDBJ whole genome shotgun (WGS) entry which is preliminary data.</text>
</comment>
<evidence type="ECO:0008006" key="4">
    <source>
        <dbReference type="Google" id="ProtNLM"/>
    </source>
</evidence>
<accession>A0ABY6V5U8</accession>
<reference evidence="2 3" key="1">
    <citation type="submission" date="2019-06" db="EMBL/GenBank/DDBJ databases">
        <authorList>
            <person name="Broberg M."/>
        </authorList>
    </citation>
    <scope>NUCLEOTIDE SEQUENCE [LARGE SCALE GENOMIC DNA]</scope>
</reference>
<dbReference type="EMBL" id="CABFNS010001090">
    <property type="protein sequence ID" value="VUC38024.1"/>
    <property type="molecule type" value="Genomic_DNA"/>
</dbReference>